<name>A0A182XR71_ANOQN</name>
<evidence type="ECO:0000256" key="2">
    <source>
        <dbReference type="SAM" id="SignalP"/>
    </source>
</evidence>
<feature type="region of interest" description="Disordered" evidence="1">
    <location>
        <begin position="159"/>
        <end position="179"/>
    </location>
</feature>
<evidence type="ECO:0000313" key="3">
    <source>
        <dbReference type="EnsemblMetazoa" id="AQUA014353-PA"/>
    </source>
</evidence>
<feature type="chain" id="PRO_5008143394" evidence="2">
    <location>
        <begin position="26"/>
        <end position="202"/>
    </location>
</feature>
<protein>
    <submittedName>
        <fullName evidence="3">Uncharacterized protein</fullName>
    </submittedName>
</protein>
<proteinExistence type="predicted"/>
<feature type="compositionally biased region" description="Polar residues" evidence="1">
    <location>
        <begin position="169"/>
        <end position="179"/>
    </location>
</feature>
<dbReference type="AlphaFoldDB" id="A0A182XR71"/>
<reference evidence="3" key="1">
    <citation type="submission" date="2020-05" db="UniProtKB">
        <authorList>
            <consortium name="EnsemblMetazoa"/>
        </authorList>
    </citation>
    <scope>IDENTIFICATION</scope>
    <source>
        <strain evidence="3">SANGQUA</strain>
    </source>
</reference>
<organism evidence="3 4">
    <name type="scientific">Anopheles quadriannulatus</name>
    <name type="common">Mosquito</name>
    <dbReference type="NCBI Taxonomy" id="34691"/>
    <lineage>
        <taxon>Eukaryota</taxon>
        <taxon>Metazoa</taxon>
        <taxon>Ecdysozoa</taxon>
        <taxon>Arthropoda</taxon>
        <taxon>Hexapoda</taxon>
        <taxon>Insecta</taxon>
        <taxon>Pterygota</taxon>
        <taxon>Neoptera</taxon>
        <taxon>Endopterygota</taxon>
        <taxon>Diptera</taxon>
        <taxon>Nematocera</taxon>
        <taxon>Culicoidea</taxon>
        <taxon>Culicidae</taxon>
        <taxon>Anophelinae</taxon>
        <taxon>Anopheles</taxon>
    </lineage>
</organism>
<dbReference type="EnsemblMetazoa" id="AQUA014353-RA">
    <property type="protein sequence ID" value="AQUA014353-PA"/>
    <property type="gene ID" value="AQUA014353"/>
</dbReference>
<dbReference type="VEuPathDB" id="VectorBase:AQUA014353"/>
<accession>A0A182XR71</accession>
<sequence>MQFINGLMNVWMYMYLLGLFHQTRGQFKIVSFDNANVTHPSNGTGNVNFVQIKPIVARSSNESAGLSSKSMNESSRMLHQDSVPTNTIENRFIKLSIVNVTAAGDKTREPKIQQTVSNQRNINDVSFESRNKTEKPVTSTKFVTVVGYAKKSKIRSTTRAELDQKAKKSSTSLVATEASSSRIRRNKYRNYKSRCRCDRIWN</sequence>
<keyword evidence="4" id="KW-1185">Reference proteome</keyword>
<keyword evidence="2" id="KW-0732">Signal</keyword>
<dbReference type="Proteomes" id="UP000076407">
    <property type="component" value="Unassembled WGS sequence"/>
</dbReference>
<evidence type="ECO:0000313" key="4">
    <source>
        <dbReference type="Proteomes" id="UP000076407"/>
    </source>
</evidence>
<feature type="signal peptide" evidence="2">
    <location>
        <begin position="1"/>
        <end position="25"/>
    </location>
</feature>
<evidence type="ECO:0000256" key="1">
    <source>
        <dbReference type="SAM" id="MobiDB-lite"/>
    </source>
</evidence>